<dbReference type="Pfam" id="PF00059">
    <property type="entry name" value="Lectin_C"/>
    <property type="match status" value="1"/>
</dbReference>
<dbReference type="AlphaFoldDB" id="A0A9Q9XXS3"/>
<dbReference type="Proteomes" id="UP001155660">
    <property type="component" value="Unplaced"/>
</dbReference>
<evidence type="ECO:0000256" key="1">
    <source>
        <dbReference type="SAM" id="SignalP"/>
    </source>
</evidence>
<reference evidence="3" key="1">
    <citation type="submission" date="2025-08" db="UniProtKB">
        <authorList>
            <consortium name="RefSeq"/>
        </authorList>
    </citation>
    <scope>IDENTIFICATION</scope>
    <source>
        <tissue evidence="3">Muscle</tissue>
    </source>
</reference>
<accession>A0A9Q9XXS3</accession>
<feature type="domain" description="C-type lectin" evidence="2">
    <location>
        <begin position="1"/>
        <end position="52"/>
    </location>
</feature>
<dbReference type="PANTHER" id="PTHR22801">
    <property type="entry name" value="LITHOSTATHINE"/>
    <property type="match status" value="1"/>
</dbReference>
<dbReference type="OrthoDB" id="6070951at2759"/>
<dbReference type="GeneID" id="122143348"/>
<evidence type="ECO:0000313" key="3">
    <source>
        <dbReference type="RefSeq" id="XP_042609964.1"/>
    </source>
</evidence>
<dbReference type="PROSITE" id="PS50041">
    <property type="entry name" value="C_TYPE_LECTIN_2"/>
    <property type="match status" value="1"/>
</dbReference>
<dbReference type="RefSeq" id="XP_042609964.1">
    <property type="nucleotide sequence ID" value="XM_042754030.1"/>
</dbReference>
<feature type="signal peptide" evidence="1">
    <location>
        <begin position="1"/>
        <end position="22"/>
    </location>
</feature>
<sequence>MNWKNNFLIGLLRSTTTRCWLGVQDAVEEGQWLWSDGTPYDYSNWCSKEPNNLNVGNFVERSTGPLTVAGMMQAAQPQWAMFVLKTVSYAVVSSLVVDCALHLKF</sequence>
<organism evidence="3">
    <name type="scientific">Cyprinus carpio</name>
    <name type="common">Common carp</name>
    <dbReference type="NCBI Taxonomy" id="7962"/>
    <lineage>
        <taxon>Eukaryota</taxon>
        <taxon>Metazoa</taxon>
        <taxon>Chordata</taxon>
        <taxon>Craniata</taxon>
        <taxon>Vertebrata</taxon>
        <taxon>Euteleostomi</taxon>
        <taxon>Actinopterygii</taxon>
        <taxon>Neopterygii</taxon>
        <taxon>Teleostei</taxon>
        <taxon>Ostariophysi</taxon>
        <taxon>Cypriniformes</taxon>
        <taxon>Cyprinidae</taxon>
        <taxon>Cyprininae</taxon>
        <taxon>Cyprinus</taxon>
    </lineage>
</organism>
<dbReference type="PANTHER" id="PTHR22801:SF63">
    <property type="entry name" value="C-TYPE LECTIN DOMAIN-CONTAINING PROTEIN"/>
    <property type="match status" value="1"/>
</dbReference>
<feature type="chain" id="PRO_5040284557" evidence="1">
    <location>
        <begin position="23"/>
        <end position="105"/>
    </location>
</feature>
<proteinExistence type="predicted"/>
<dbReference type="InterPro" id="IPR001304">
    <property type="entry name" value="C-type_lectin-like"/>
</dbReference>
<gene>
    <name evidence="3" type="primary">LOC122143348</name>
</gene>
<protein>
    <submittedName>
        <fullName evidence="3">Lithostathine-like</fullName>
    </submittedName>
</protein>
<keyword evidence="1" id="KW-0732">Signal</keyword>
<name>A0A9Q9XXS3_CYPCA</name>
<dbReference type="InterPro" id="IPR050801">
    <property type="entry name" value="Ca-Dep_Lectins_ImmuneDev"/>
</dbReference>
<dbReference type="KEGG" id="ccar:122143348"/>
<evidence type="ECO:0000259" key="2">
    <source>
        <dbReference type="PROSITE" id="PS50041"/>
    </source>
</evidence>